<dbReference type="SUPFAM" id="SSF53474">
    <property type="entry name" value="alpha/beta-Hydrolases"/>
    <property type="match status" value="1"/>
</dbReference>
<reference evidence="6" key="1">
    <citation type="submission" date="2016-08" db="EMBL/GenBank/DDBJ databases">
        <title>Transcriptome of the diamond-back moth (Plutella xylostella).</title>
        <authorList>
            <person name="He P."/>
        </authorList>
    </citation>
    <scope>NUCLEOTIDE SEQUENCE</scope>
    <source>
        <strain evidence="6">Lab strain</strain>
        <tissue evidence="6">Multi</tissue>
    </source>
</reference>
<keyword evidence="3" id="KW-0378">Hydrolase</keyword>
<evidence type="ECO:0000259" key="5">
    <source>
        <dbReference type="Pfam" id="PF00135"/>
    </source>
</evidence>
<dbReference type="GeneID" id="105385951"/>
<evidence type="ECO:0000256" key="4">
    <source>
        <dbReference type="ARBA" id="ARBA00023180"/>
    </source>
</evidence>
<dbReference type="InterPro" id="IPR029058">
    <property type="entry name" value="AB_hydrolase_fold"/>
</dbReference>
<dbReference type="OrthoDB" id="19653at2759"/>
<dbReference type="PANTHER" id="PTHR43142:SF1">
    <property type="entry name" value="CARBOXYLIC ESTER HYDROLASE"/>
    <property type="match status" value="1"/>
</dbReference>
<accession>A0A1L8D6L3</accession>
<name>A0A1L8D6L3_PLUXY</name>
<dbReference type="KEGG" id="pxy:105385951"/>
<proteinExistence type="evidence at transcript level"/>
<keyword evidence="4" id="KW-0325">Glycoprotein</keyword>
<evidence type="ECO:0000256" key="2">
    <source>
        <dbReference type="ARBA" id="ARBA00022487"/>
    </source>
</evidence>
<dbReference type="PANTHER" id="PTHR43142">
    <property type="entry name" value="CARBOXYLIC ESTER HYDROLASE"/>
    <property type="match status" value="1"/>
</dbReference>
<evidence type="ECO:0000256" key="3">
    <source>
        <dbReference type="ARBA" id="ARBA00022801"/>
    </source>
</evidence>
<dbReference type="EMBL" id="GEYN01000030">
    <property type="protein sequence ID" value="JAV02099.1"/>
    <property type="molecule type" value="mRNA"/>
</dbReference>
<feature type="domain" description="Carboxylesterase type B" evidence="5">
    <location>
        <begin position="5"/>
        <end position="514"/>
    </location>
</feature>
<dbReference type="GO" id="GO:0052689">
    <property type="term" value="F:carboxylic ester hydrolase activity"/>
    <property type="evidence" value="ECO:0007669"/>
    <property type="project" value="UniProtKB-KW"/>
</dbReference>
<comment type="similarity">
    <text evidence="1">Belongs to the type-B carboxylesterase/lipase family.</text>
</comment>
<dbReference type="AlphaFoldDB" id="A0A1L8D6L3"/>
<organism evidence="6">
    <name type="scientific">Plutella xylostella</name>
    <name type="common">Diamondback moth</name>
    <name type="synonym">Plutella maculipennis</name>
    <dbReference type="NCBI Taxonomy" id="51655"/>
    <lineage>
        <taxon>Eukaryota</taxon>
        <taxon>Metazoa</taxon>
        <taxon>Ecdysozoa</taxon>
        <taxon>Arthropoda</taxon>
        <taxon>Hexapoda</taxon>
        <taxon>Insecta</taxon>
        <taxon>Pterygota</taxon>
        <taxon>Neoptera</taxon>
        <taxon>Endopterygota</taxon>
        <taxon>Lepidoptera</taxon>
        <taxon>Glossata</taxon>
        <taxon>Ditrysia</taxon>
        <taxon>Yponomeutoidea</taxon>
        <taxon>Plutellidae</taxon>
        <taxon>Plutella</taxon>
    </lineage>
</organism>
<dbReference type="Pfam" id="PF00135">
    <property type="entry name" value="COesterase"/>
    <property type="match status" value="1"/>
</dbReference>
<protein>
    <submittedName>
        <fullName evidence="6">Carboxyl/cholinesterase-018b</fullName>
    </submittedName>
</protein>
<evidence type="ECO:0000256" key="1">
    <source>
        <dbReference type="ARBA" id="ARBA00005964"/>
    </source>
</evidence>
<dbReference type="Gene3D" id="3.40.50.1820">
    <property type="entry name" value="alpha/beta hydrolase"/>
    <property type="match status" value="1"/>
</dbReference>
<dbReference type="InterPro" id="IPR002018">
    <property type="entry name" value="CarbesteraseB"/>
</dbReference>
<keyword evidence="2" id="KW-0719">Serine esterase</keyword>
<evidence type="ECO:0000313" key="6">
    <source>
        <dbReference type="EMBL" id="JAV02099.1"/>
    </source>
</evidence>
<sequence length="526" mass="59113">MSSSKPIVKVKEGSLQGTLCDGEDNSKFYSFKGIPFARPPVGDLRFRIPEPPTPWEGVRDATKECTFISAQMDHATGSVKGGEDCLYLNVHTPALGGNCLLPVMVYIHGGGFIYGRGTEDSGHGPDFLINKGVVVVNINYRLGILGFLNLNLKEAPGNMGLRDQVMALRWVQQNIAQFNGDPNNVTIFGASAGAASVEYLVLSKMTKGLFHKAISQAGSSLIPWALNRNPTEIAFKVSKKMGKNLKSTEELLKHFQTSQLDDLIKVSEDVITSEEWKGGIYFGFVPTVESPGDWEPFLGESPELLLKQGDFNKVPYLAGCCSHEGLLMLYARPQVFESLATSKNFIDYLAFNIDDEHRSNVKDKLEKVYLNHDGTADFAVNFFTDVDFLGGTYYALSLMSRAVSPVYMYHFCHEGELNILKKKFNITRAGVCHSDDGGYIMRDDLLTKCPPEIDRLVRDRMTEMWTNFAKYGNPTPEINEKITTKWEPFVEDHPVYLRITDQLKLEENLLPERIKLFRELYEKYYP</sequence>